<sequence>MRSANSIRELVLMSNRGLMHLSLSDVANCYSFRKLSHLSCPLIIDLIIHHCPGWKKFEVRNLQKIRSLSFKINSELQLVKIQAPTLEHLSESLRVLKLLNYHKIGVIDAPNLESLEYEGYFNLLRSKLKNFIFYSCMCDLDVMWFCRLRKILSKTQNIIGKQYDYILDRSINICMKNSSHSTSHGSRPRLSQLKEVKAYIFDRENENWHPVQWRTQDFCSGGSKNKSINV</sequence>
<gene>
    <name evidence="1" type="ORF">H5410_047444</name>
</gene>
<name>A0A9J5XH40_SOLCO</name>
<dbReference type="OrthoDB" id="1287740at2759"/>
<organism evidence="1 2">
    <name type="scientific">Solanum commersonii</name>
    <name type="common">Commerson's wild potato</name>
    <name type="synonym">Commerson's nightshade</name>
    <dbReference type="NCBI Taxonomy" id="4109"/>
    <lineage>
        <taxon>Eukaryota</taxon>
        <taxon>Viridiplantae</taxon>
        <taxon>Streptophyta</taxon>
        <taxon>Embryophyta</taxon>
        <taxon>Tracheophyta</taxon>
        <taxon>Spermatophyta</taxon>
        <taxon>Magnoliopsida</taxon>
        <taxon>eudicotyledons</taxon>
        <taxon>Gunneridae</taxon>
        <taxon>Pentapetalae</taxon>
        <taxon>asterids</taxon>
        <taxon>lamiids</taxon>
        <taxon>Solanales</taxon>
        <taxon>Solanaceae</taxon>
        <taxon>Solanoideae</taxon>
        <taxon>Solaneae</taxon>
        <taxon>Solanum</taxon>
    </lineage>
</organism>
<proteinExistence type="predicted"/>
<evidence type="ECO:0000313" key="1">
    <source>
        <dbReference type="EMBL" id="KAG5587010.1"/>
    </source>
</evidence>
<evidence type="ECO:0000313" key="2">
    <source>
        <dbReference type="Proteomes" id="UP000824120"/>
    </source>
</evidence>
<comment type="caution">
    <text evidence="1">The sequence shown here is derived from an EMBL/GenBank/DDBJ whole genome shotgun (WGS) entry which is preliminary data.</text>
</comment>
<reference evidence="1 2" key="1">
    <citation type="submission" date="2020-09" db="EMBL/GenBank/DDBJ databases">
        <title>De no assembly of potato wild relative species, Solanum commersonii.</title>
        <authorList>
            <person name="Cho K."/>
        </authorList>
    </citation>
    <scope>NUCLEOTIDE SEQUENCE [LARGE SCALE GENOMIC DNA]</scope>
    <source>
        <strain evidence="1">LZ3.2</strain>
        <tissue evidence="1">Leaf</tissue>
    </source>
</reference>
<accession>A0A9J5XH40</accession>
<dbReference type="Proteomes" id="UP000824120">
    <property type="component" value="Chromosome 9"/>
</dbReference>
<dbReference type="EMBL" id="JACXVP010000009">
    <property type="protein sequence ID" value="KAG5587010.1"/>
    <property type="molecule type" value="Genomic_DNA"/>
</dbReference>
<dbReference type="AlphaFoldDB" id="A0A9J5XH40"/>
<keyword evidence="2" id="KW-1185">Reference proteome</keyword>
<protein>
    <submittedName>
        <fullName evidence="1">Uncharacterized protein</fullName>
    </submittedName>
</protein>